<dbReference type="CDD" id="cd12148">
    <property type="entry name" value="fungal_TF_MHR"/>
    <property type="match status" value="1"/>
</dbReference>
<dbReference type="STRING" id="1036612.A0A1L9TLR3"/>
<keyword evidence="3" id="KW-0238">DNA-binding</keyword>
<keyword evidence="9" id="KW-1185">Reference proteome</keyword>
<dbReference type="Pfam" id="PF04082">
    <property type="entry name" value="Fungal_trans"/>
    <property type="match status" value="1"/>
</dbReference>
<dbReference type="OrthoDB" id="1393670at2759"/>
<feature type="compositionally biased region" description="Acidic residues" evidence="6">
    <location>
        <begin position="129"/>
        <end position="139"/>
    </location>
</feature>
<dbReference type="GO" id="GO:0006351">
    <property type="term" value="P:DNA-templated transcription"/>
    <property type="evidence" value="ECO:0007669"/>
    <property type="project" value="InterPro"/>
</dbReference>
<dbReference type="InterPro" id="IPR036864">
    <property type="entry name" value="Zn2-C6_fun-type_DNA-bd_sf"/>
</dbReference>
<accession>A0A1L9TLR3</accession>
<dbReference type="GO" id="GO:0000435">
    <property type="term" value="P:positive regulation of transcription from RNA polymerase II promoter by galactose"/>
    <property type="evidence" value="ECO:0007669"/>
    <property type="project" value="TreeGrafter"/>
</dbReference>
<dbReference type="SUPFAM" id="SSF57701">
    <property type="entry name" value="Zn2/Cys6 DNA-binding domain"/>
    <property type="match status" value="1"/>
</dbReference>
<dbReference type="AlphaFoldDB" id="A0A1L9TLR3"/>
<feature type="region of interest" description="Disordered" evidence="6">
    <location>
        <begin position="119"/>
        <end position="145"/>
    </location>
</feature>
<dbReference type="CDD" id="cd00067">
    <property type="entry name" value="GAL4"/>
    <property type="match status" value="1"/>
</dbReference>
<name>A0A1L9TLR3_9EURO</name>
<dbReference type="GO" id="GO:0000978">
    <property type="term" value="F:RNA polymerase II cis-regulatory region sequence-specific DNA binding"/>
    <property type="evidence" value="ECO:0007669"/>
    <property type="project" value="TreeGrafter"/>
</dbReference>
<evidence type="ECO:0000259" key="7">
    <source>
        <dbReference type="PROSITE" id="PS50048"/>
    </source>
</evidence>
<sequence length="685" mass="77509">MEQSSQRSPIHPLDVVHSPPGGPTDPHVDTGSRAADGKRLKYIGRACQDCQRRKVKCSGEKICRNCRVRALDCIYMPQGRRGRKQGTKRRSSNGSAGQGSNSADADRITLLFRKPDLLSAANSNHSSPDWDDDETDAYDVQDRRPQSVSLSSQLLCLRELVHPKAREATSPPSIRNSLQDRVFSVELPRPSRLDYLLDIYFRDLDSFFPFIERDGTQAKIHTTLHRLGHSDSQHIIDVKFEDCFIIALLCNMLAVAECFCVSGCPSHEIRRGWSLYLRGRKLMQQCSSLKHIDVYLIQYHALSSEYLMQSELLHDASQAISIAAQLAMRARLNEERVWDVLPEPEICNRKRLWWTIYFLDRKISQRTGIPYLIRDIEVAVSDFSQSSTTATDRYMQVLVDLGKLWSLIWDTFFAATAPRPIDWKEVEIMDTRILVVQRDLSDELAWETELLDRVYLAEREPEPLIRRRFAIYIRLNLLRLTIRQNPIQKRKDTRCNSLCISLAAETVDAIAAFTDSCPSIIPCGFFFSTALLECIYHLILAMGATPTHEQREVSIRSFQLAYQLLEQFSKSLDTAKRALRALNSVVSIASVPHPPPTIDGPNPDPEPEQNRTMDLAFQTTPAIDFFDPMSWHIDDIPLDVVALVSSMGNQGPDGAVANGLSHGSLDSESSIWNTDYGIDPGTIHP</sequence>
<reference evidence="9" key="1">
    <citation type="journal article" date="2017" name="Genome Biol.">
        <title>Comparative genomics reveals high biological diversity and specific adaptations in the industrially and medically important fungal genus Aspergillus.</title>
        <authorList>
            <person name="de Vries R.P."/>
            <person name="Riley R."/>
            <person name="Wiebenga A."/>
            <person name="Aguilar-Osorio G."/>
            <person name="Amillis S."/>
            <person name="Uchima C.A."/>
            <person name="Anderluh G."/>
            <person name="Asadollahi M."/>
            <person name="Askin M."/>
            <person name="Barry K."/>
            <person name="Battaglia E."/>
            <person name="Bayram O."/>
            <person name="Benocci T."/>
            <person name="Braus-Stromeyer S.A."/>
            <person name="Caldana C."/>
            <person name="Canovas D."/>
            <person name="Cerqueira G.C."/>
            <person name="Chen F."/>
            <person name="Chen W."/>
            <person name="Choi C."/>
            <person name="Clum A."/>
            <person name="Dos Santos R.A."/>
            <person name="Damasio A.R."/>
            <person name="Diallinas G."/>
            <person name="Emri T."/>
            <person name="Fekete E."/>
            <person name="Flipphi M."/>
            <person name="Freyberg S."/>
            <person name="Gallo A."/>
            <person name="Gournas C."/>
            <person name="Habgood R."/>
            <person name="Hainaut M."/>
            <person name="Harispe M.L."/>
            <person name="Henrissat B."/>
            <person name="Hilden K.S."/>
            <person name="Hope R."/>
            <person name="Hossain A."/>
            <person name="Karabika E."/>
            <person name="Karaffa L."/>
            <person name="Karanyi Z."/>
            <person name="Krasevec N."/>
            <person name="Kuo A."/>
            <person name="Kusch H."/>
            <person name="LaButti K."/>
            <person name="Lagendijk E.L."/>
            <person name="Lapidus A."/>
            <person name="Levasseur A."/>
            <person name="Lindquist E."/>
            <person name="Lipzen A."/>
            <person name="Logrieco A.F."/>
            <person name="MacCabe A."/>
            <person name="Maekelae M.R."/>
            <person name="Malavazi I."/>
            <person name="Melin P."/>
            <person name="Meyer V."/>
            <person name="Mielnichuk N."/>
            <person name="Miskei M."/>
            <person name="Molnar A.P."/>
            <person name="Mule G."/>
            <person name="Ngan C.Y."/>
            <person name="Orejas M."/>
            <person name="Orosz E."/>
            <person name="Ouedraogo J.P."/>
            <person name="Overkamp K.M."/>
            <person name="Park H.-S."/>
            <person name="Perrone G."/>
            <person name="Piumi F."/>
            <person name="Punt P.J."/>
            <person name="Ram A.F."/>
            <person name="Ramon A."/>
            <person name="Rauscher S."/>
            <person name="Record E."/>
            <person name="Riano-Pachon D.M."/>
            <person name="Robert V."/>
            <person name="Roehrig J."/>
            <person name="Ruller R."/>
            <person name="Salamov A."/>
            <person name="Salih N.S."/>
            <person name="Samson R.A."/>
            <person name="Sandor E."/>
            <person name="Sanguinetti M."/>
            <person name="Schuetze T."/>
            <person name="Sepcic K."/>
            <person name="Shelest E."/>
            <person name="Sherlock G."/>
            <person name="Sophianopoulou V."/>
            <person name="Squina F.M."/>
            <person name="Sun H."/>
            <person name="Susca A."/>
            <person name="Todd R.B."/>
            <person name="Tsang A."/>
            <person name="Unkles S.E."/>
            <person name="van de Wiele N."/>
            <person name="van Rossen-Uffink D."/>
            <person name="Oliveira J.V."/>
            <person name="Vesth T.C."/>
            <person name="Visser J."/>
            <person name="Yu J.-H."/>
            <person name="Zhou M."/>
            <person name="Andersen M.R."/>
            <person name="Archer D.B."/>
            <person name="Baker S.E."/>
            <person name="Benoit I."/>
            <person name="Brakhage A.A."/>
            <person name="Braus G.H."/>
            <person name="Fischer R."/>
            <person name="Frisvad J.C."/>
            <person name="Goldman G.H."/>
            <person name="Houbraken J."/>
            <person name="Oakley B."/>
            <person name="Pocsi I."/>
            <person name="Scazzocchio C."/>
            <person name="Seiboth B."/>
            <person name="vanKuyk P.A."/>
            <person name="Wortman J."/>
            <person name="Dyer P.S."/>
            <person name="Grigoriev I.V."/>
        </authorList>
    </citation>
    <scope>NUCLEOTIDE SEQUENCE [LARGE SCALE GENOMIC DNA]</scope>
    <source>
        <strain evidence="9">CBS 593.65</strain>
    </source>
</reference>
<keyword evidence="4" id="KW-0804">Transcription</keyword>
<dbReference type="Proteomes" id="UP000184356">
    <property type="component" value="Unassembled WGS sequence"/>
</dbReference>
<evidence type="ECO:0000313" key="8">
    <source>
        <dbReference type="EMBL" id="OJJ60321.1"/>
    </source>
</evidence>
<evidence type="ECO:0000256" key="1">
    <source>
        <dbReference type="ARBA" id="ARBA00022723"/>
    </source>
</evidence>
<evidence type="ECO:0000256" key="2">
    <source>
        <dbReference type="ARBA" id="ARBA00023015"/>
    </source>
</evidence>
<feature type="compositionally biased region" description="Basic residues" evidence="6">
    <location>
        <begin position="80"/>
        <end position="91"/>
    </location>
</feature>
<dbReference type="GeneID" id="63767822"/>
<dbReference type="RefSeq" id="XP_040704127.1">
    <property type="nucleotide sequence ID" value="XM_040851749.1"/>
</dbReference>
<dbReference type="EMBL" id="KV878584">
    <property type="protein sequence ID" value="OJJ60321.1"/>
    <property type="molecule type" value="Genomic_DNA"/>
</dbReference>
<dbReference type="GO" id="GO:0000981">
    <property type="term" value="F:DNA-binding transcription factor activity, RNA polymerase II-specific"/>
    <property type="evidence" value="ECO:0007669"/>
    <property type="project" value="InterPro"/>
</dbReference>
<evidence type="ECO:0000256" key="6">
    <source>
        <dbReference type="SAM" id="MobiDB-lite"/>
    </source>
</evidence>
<keyword evidence="2" id="KW-0805">Transcription regulation</keyword>
<dbReference type="PROSITE" id="PS50048">
    <property type="entry name" value="ZN2_CY6_FUNGAL_2"/>
    <property type="match status" value="1"/>
</dbReference>
<feature type="compositionally biased region" description="Basic and acidic residues" evidence="6">
    <location>
        <begin position="26"/>
        <end position="37"/>
    </location>
</feature>
<dbReference type="VEuPathDB" id="FungiDB:ASPSYDRAFT_86913"/>
<dbReference type="PANTHER" id="PTHR47424:SF3">
    <property type="entry name" value="REGULATORY PROTEIN GAL4"/>
    <property type="match status" value="1"/>
</dbReference>
<dbReference type="InterPro" id="IPR001138">
    <property type="entry name" value="Zn2Cys6_DnaBD"/>
</dbReference>
<proteinExistence type="predicted"/>
<dbReference type="SMART" id="SM00906">
    <property type="entry name" value="Fungal_trans"/>
    <property type="match status" value="1"/>
</dbReference>
<feature type="compositionally biased region" description="Low complexity" evidence="6">
    <location>
        <begin position="92"/>
        <end position="103"/>
    </location>
</feature>
<dbReference type="GO" id="GO:0008270">
    <property type="term" value="F:zinc ion binding"/>
    <property type="evidence" value="ECO:0007669"/>
    <property type="project" value="InterPro"/>
</dbReference>
<dbReference type="PANTHER" id="PTHR47424">
    <property type="entry name" value="REGULATORY PROTEIN GAL4"/>
    <property type="match status" value="1"/>
</dbReference>
<dbReference type="Pfam" id="PF00172">
    <property type="entry name" value="Zn_clus"/>
    <property type="match status" value="1"/>
</dbReference>
<protein>
    <recommendedName>
        <fullName evidence="7">Zn(2)-C6 fungal-type domain-containing protein</fullName>
    </recommendedName>
</protein>
<organism evidence="8 9">
    <name type="scientific">Aspergillus sydowii CBS 593.65</name>
    <dbReference type="NCBI Taxonomy" id="1036612"/>
    <lineage>
        <taxon>Eukaryota</taxon>
        <taxon>Fungi</taxon>
        <taxon>Dikarya</taxon>
        <taxon>Ascomycota</taxon>
        <taxon>Pezizomycotina</taxon>
        <taxon>Eurotiomycetes</taxon>
        <taxon>Eurotiomycetidae</taxon>
        <taxon>Eurotiales</taxon>
        <taxon>Aspergillaceae</taxon>
        <taxon>Aspergillus</taxon>
        <taxon>Aspergillus subgen. Nidulantes</taxon>
    </lineage>
</organism>
<feature type="region of interest" description="Disordered" evidence="6">
    <location>
        <begin position="79"/>
        <end position="105"/>
    </location>
</feature>
<keyword evidence="1" id="KW-0479">Metal-binding</keyword>
<dbReference type="InterPro" id="IPR051127">
    <property type="entry name" value="Fungal_SecMet_Regulators"/>
</dbReference>
<evidence type="ECO:0000313" key="9">
    <source>
        <dbReference type="Proteomes" id="UP000184356"/>
    </source>
</evidence>
<feature type="region of interest" description="Disordered" evidence="6">
    <location>
        <begin position="1"/>
        <end position="37"/>
    </location>
</feature>
<feature type="domain" description="Zn(2)-C6 fungal-type" evidence="7">
    <location>
        <begin position="46"/>
        <end position="75"/>
    </location>
</feature>
<evidence type="ECO:0000256" key="3">
    <source>
        <dbReference type="ARBA" id="ARBA00023125"/>
    </source>
</evidence>
<dbReference type="Gene3D" id="4.10.240.10">
    <property type="entry name" value="Zn(2)-C6 fungal-type DNA-binding domain"/>
    <property type="match status" value="1"/>
</dbReference>
<dbReference type="GO" id="GO:0005634">
    <property type="term" value="C:nucleus"/>
    <property type="evidence" value="ECO:0007669"/>
    <property type="project" value="TreeGrafter"/>
</dbReference>
<evidence type="ECO:0000256" key="4">
    <source>
        <dbReference type="ARBA" id="ARBA00023163"/>
    </source>
</evidence>
<keyword evidence="5" id="KW-0539">Nucleus</keyword>
<dbReference type="InterPro" id="IPR007219">
    <property type="entry name" value="XnlR_reg_dom"/>
</dbReference>
<evidence type="ECO:0000256" key="5">
    <source>
        <dbReference type="ARBA" id="ARBA00023242"/>
    </source>
</evidence>
<gene>
    <name evidence="8" type="ORF">ASPSYDRAFT_86913</name>
</gene>
<dbReference type="SMART" id="SM00066">
    <property type="entry name" value="GAL4"/>
    <property type="match status" value="1"/>
</dbReference>